<reference evidence="2 3" key="1">
    <citation type="submission" date="2019-05" db="EMBL/GenBank/DDBJ databases">
        <title>Another draft genome of Portunus trituberculatus and its Hox gene families provides insights of decapod evolution.</title>
        <authorList>
            <person name="Jeong J.-H."/>
            <person name="Song I."/>
            <person name="Kim S."/>
            <person name="Choi T."/>
            <person name="Kim D."/>
            <person name="Ryu S."/>
            <person name="Kim W."/>
        </authorList>
    </citation>
    <scope>NUCLEOTIDE SEQUENCE [LARGE SCALE GENOMIC DNA]</scope>
    <source>
        <tissue evidence="2">Muscle</tissue>
    </source>
</reference>
<feature type="compositionally biased region" description="Basic residues" evidence="1">
    <location>
        <begin position="27"/>
        <end position="39"/>
    </location>
</feature>
<dbReference type="Proteomes" id="UP000324222">
    <property type="component" value="Unassembled WGS sequence"/>
</dbReference>
<protein>
    <submittedName>
        <fullName evidence="2">Uncharacterized protein</fullName>
    </submittedName>
</protein>
<accession>A0A5B7IY52</accession>
<evidence type="ECO:0000313" key="2">
    <source>
        <dbReference type="EMBL" id="MPC85558.1"/>
    </source>
</evidence>
<feature type="compositionally biased region" description="Polar residues" evidence="1">
    <location>
        <begin position="74"/>
        <end position="85"/>
    </location>
</feature>
<name>A0A5B7IY52_PORTR</name>
<feature type="region of interest" description="Disordered" evidence="1">
    <location>
        <begin position="1"/>
        <end position="93"/>
    </location>
</feature>
<evidence type="ECO:0000313" key="3">
    <source>
        <dbReference type="Proteomes" id="UP000324222"/>
    </source>
</evidence>
<organism evidence="2 3">
    <name type="scientific">Portunus trituberculatus</name>
    <name type="common">Swimming crab</name>
    <name type="synonym">Neptunus trituberculatus</name>
    <dbReference type="NCBI Taxonomy" id="210409"/>
    <lineage>
        <taxon>Eukaryota</taxon>
        <taxon>Metazoa</taxon>
        <taxon>Ecdysozoa</taxon>
        <taxon>Arthropoda</taxon>
        <taxon>Crustacea</taxon>
        <taxon>Multicrustacea</taxon>
        <taxon>Malacostraca</taxon>
        <taxon>Eumalacostraca</taxon>
        <taxon>Eucarida</taxon>
        <taxon>Decapoda</taxon>
        <taxon>Pleocyemata</taxon>
        <taxon>Brachyura</taxon>
        <taxon>Eubrachyura</taxon>
        <taxon>Portunoidea</taxon>
        <taxon>Portunidae</taxon>
        <taxon>Portuninae</taxon>
        <taxon>Portunus</taxon>
    </lineage>
</organism>
<gene>
    <name evidence="2" type="ORF">E2C01_080339</name>
</gene>
<proteinExistence type="predicted"/>
<dbReference type="EMBL" id="VSRR010068810">
    <property type="protein sequence ID" value="MPC85558.1"/>
    <property type="molecule type" value="Genomic_DNA"/>
</dbReference>
<feature type="compositionally biased region" description="Basic and acidic residues" evidence="1">
    <location>
        <begin position="47"/>
        <end position="73"/>
    </location>
</feature>
<dbReference type="AlphaFoldDB" id="A0A5B7IY52"/>
<keyword evidence="3" id="KW-1185">Reference proteome</keyword>
<feature type="compositionally biased region" description="Basic and acidic residues" evidence="1">
    <location>
        <begin position="12"/>
        <end position="26"/>
    </location>
</feature>
<evidence type="ECO:0000256" key="1">
    <source>
        <dbReference type="SAM" id="MobiDB-lite"/>
    </source>
</evidence>
<sequence>MRSRCCSASRGSIHEEGGRRGAEEVLRRHRSSACVRRRSPSSGSKLDLTDRTTGEHQQEKEEQVHKKALESKSSDSVPLRNSTPTGKHILQDL</sequence>
<comment type="caution">
    <text evidence="2">The sequence shown here is derived from an EMBL/GenBank/DDBJ whole genome shotgun (WGS) entry which is preliminary data.</text>
</comment>